<dbReference type="NCBIfam" id="NF047400">
    <property type="entry name" value="MazE_PemI_antitoxin"/>
    <property type="match status" value="1"/>
</dbReference>
<accession>A0A0R1VNM5</accession>
<name>A0A0R1VNM5_9LACO</name>
<gene>
    <name evidence="1" type="ORF">FC60_GL001073</name>
</gene>
<reference evidence="1 2" key="1">
    <citation type="journal article" date="2015" name="Genome Announc.">
        <title>Expanding the biotechnology potential of lactobacilli through comparative genomics of 213 strains and associated genera.</title>
        <authorList>
            <person name="Sun Z."/>
            <person name="Harris H.M."/>
            <person name="McCann A."/>
            <person name="Guo C."/>
            <person name="Argimon S."/>
            <person name="Zhang W."/>
            <person name="Yang X."/>
            <person name="Jeffery I.B."/>
            <person name="Cooney J.C."/>
            <person name="Kagawa T.F."/>
            <person name="Liu W."/>
            <person name="Song Y."/>
            <person name="Salvetti E."/>
            <person name="Wrobel A."/>
            <person name="Rasinkangas P."/>
            <person name="Parkhill J."/>
            <person name="Rea M.C."/>
            <person name="O'Sullivan O."/>
            <person name="Ritari J."/>
            <person name="Douillard F.P."/>
            <person name="Paul Ross R."/>
            <person name="Yang R."/>
            <person name="Briner A.E."/>
            <person name="Felis G.E."/>
            <person name="de Vos W.M."/>
            <person name="Barrangou R."/>
            <person name="Klaenhammer T.R."/>
            <person name="Caufield P.W."/>
            <person name="Cui Y."/>
            <person name="Zhang H."/>
            <person name="O'Toole P.W."/>
        </authorList>
    </citation>
    <scope>NUCLEOTIDE SEQUENCE [LARGE SCALE GENOMIC DNA]</scope>
    <source>
        <strain evidence="1 2">DSM 16045</strain>
    </source>
</reference>
<dbReference type="EMBL" id="AZFN01000003">
    <property type="protein sequence ID" value="KRM03292.1"/>
    <property type="molecule type" value="Genomic_DNA"/>
</dbReference>
<sequence>MYTEVIGMTFRVRRVGDSLVLTVPKSFNVELGAVYTAEIKSNGIITYRSAHKNPFEGNWFKNDIKQTDDITEDDEILDNVIISCKVSEWLNQYINKALRPRLVK</sequence>
<evidence type="ECO:0000313" key="2">
    <source>
        <dbReference type="Proteomes" id="UP000051739"/>
    </source>
</evidence>
<organism evidence="1 2">
    <name type="scientific">Limosilactobacillus gastricus DSM 16045</name>
    <dbReference type="NCBI Taxonomy" id="1423749"/>
    <lineage>
        <taxon>Bacteria</taxon>
        <taxon>Bacillati</taxon>
        <taxon>Bacillota</taxon>
        <taxon>Bacilli</taxon>
        <taxon>Lactobacillales</taxon>
        <taxon>Lactobacillaceae</taxon>
        <taxon>Limosilactobacillus</taxon>
    </lineage>
</organism>
<evidence type="ECO:0000313" key="1">
    <source>
        <dbReference type="EMBL" id="KRM03292.1"/>
    </source>
</evidence>
<dbReference type="Proteomes" id="UP000051739">
    <property type="component" value="Unassembled WGS sequence"/>
</dbReference>
<protein>
    <submittedName>
        <fullName evidence="1">Uncharacterized protein</fullName>
    </submittedName>
</protein>
<proteinExistence type="predicted"/>
<comment type="caution">
    <text evidence="1">The sequence shown here is derived from an EMBL/GenBank/DDBJ whole genome shotgun (WGS) entry which is preliminary data.</text>
</comment>
<dbReference type="AlphaFoldDB" id="A0A0R1VNM5"/>
<keyword evidence="2" id="KW-1185">Reference proteome</keyword>
<dbReference type="PATRIC" id="fig|1423749.3.peg.1096"/>